<feature type="compositionally biased region" description="Basic and acidic residues" evidence="1">
    <location>
        <begin position="30"/>
        <end position="41"/>
    </location>
</feature>
<name>A0A0K2TIW7_LEPSM</name>
<feature type="region of interest" description="Disordered" evidence="1">
    <location>
        <begin position="19"/>
        <end position="41"/>
    </location>
</feature>
<protein>
    <submittedName>
        <fullName evidence="2">Uncharacterized protein</fullName>
    </submittedName>
</protein>
<accession>A0A0K2TIW7</accession>
<dbReference type="AlphaFoldDB" id="A0A0K2TIW7"/>
<sequence>MYLFILGLVEQHTKKSSALQKPSGCPGFRSEIREKLGDTTT</sequence>
<proteinExistence type="predicted"/>
<organism evidence="2">
    <name type="scientific">Lepeophtheirus salmonis</name>
    <name type="common">Salmon louse</name>
    <name type="synonym">Caligus salmonis</name>
    <dbReference type="NCBI Taxonomy" id="72036"/>
    <lineage>
        <taxon>Eukaryota</taxon>
        <taxon>Metazoa</taxon>
        <taxon>Ecdysozoa</taxon>
        <taxon>Arthropoda</taxon>
        <taxon>Crustacea</taxon>
        <taxon>Multicrustacea</taxon>
        <taxon>Hexanauplia</taxon>
        <taxon>Copepoda</taxon>
        <taxon>Siphonostomatoida</taxon>
        <taxon>Caligidae</taxon>
        <taxon>Lepeophtheirus</taxon>
    </lineage>
</organism>
<evidence type="ECO:0000313" key="2">
    <source>
        <dbReference type="EMBL" id="CDW25849.1"/>
    </source>
</evidence>
<dbReference type="EMBL" id="HACA01008488">
    <property type="protein sequence ID" value="CDW25849.1"/>
    <property type="molecule type" value="Transcribed_RNA"/>
</dbReference>
<reference evidence="2" key="1">
    <citation type="submission" date="2014-05" db="EMBL/GenBank/DDBJ databases">
        <authorList>
            <person name="Chronopoulou M."/>
        </authorList>
    </citation>
    <scope>NUCLEOTIDE SEQUENCE</scope>
    <source>
        <tissue evidence="2">Whole organism</tissue>
    </source>
</reference>
<evidence type="ECO:0000256" key="1">
    <source>
        <dbReference type="SAM" id="MobiDB-lite"/>
    </source>
</evidence>